<evidence type="ECO:0000313" key="6">
    <source>
        <dbReference type="EMBL" id="PON49233.1"/>
    </source>
</evidence>
<name>A0A2P5BKE2_TREOI</name>
<dbReference type="CDD" id="cd01959">
    <property type="entry name" value="nsLTP2"/>
    <property type="match status" value="1"/>
</dbReference>
<feature type="domain" description="Bifunctional inhibitor/plant lipid transfer protein/seed storage helical" evidence="5">
    <location>
        <begin position="14"/>
        <end position="85"/>
    </location>
</feature>
<dbReference type="Proteomes" id="UP000237000">
    <property type="component" value="Unassembled WGS sequence"/>
</dbReference>
<evidence type="ECO:0000256" key="1">
    <source>
        <dbReference type="ARBA" id="ARBA00003211"/>
    </source>
</evidence>
<dbReference type="InterPro" id="IPR033872">
    <property type="entry name" value="nsLTP2"/>
</dbReference>
<dbReference type="InParanoid" id="A0A2P5BKE2"/>
<evidence type="ECO:0000256" key="4">
    <source>
        <dbReference type="SAM" id="SignalP"/>
    </source>
</evidence>
<protein>
    <submittedName>
        <fullName evidence="6">Bifunctional inhibitor/plant lipid transfer protein/seed storage helical domain containing protein</fullName>
    </submittedName>
</protein>
<dbReference type="InterPro" id="IPR016140">
    <property type="entry name" value="Bifunc_inhib/LTP/seed_store"/>
</dbReference>
<feature type="signal peptide" evidence="4">
    <location>
        <begin position="1"/>
        <end position="24"/>
    </location>
</feature>
<evidence type="ECO:0000256" key="2">
    <source>
        <dbReference type="ARBA" id="ARBA00022448"/>
    </source>
</evidence>
<dbReference type="AlphaFoldDB" id="A0A2P5BKE2"/>
<gene>
    <name evidence="6" type="ORF">TorRG33x02_318310</name>
</gene>
<dbReference type="OrthoDB" id="665742at2759"/>
<dbReference type="GO" id="GO:0008289">
    <property type="term" value="F:lipid binding"/>
    <property type="evidence" value="ECO:0007669"/>
    <property type="project" value="UniProtKB-KW"/>
</dbReference>
<accession>A0A2P5BKE2</accession>
<comment type="function">
    <text evidence="1">Plant non-specific lipid-transfer proteins transfer phospholipids as well as galactolipids across membranes. May play a role in wax or cutin deposition in the cell walls of expanding epidermal cells and certain secretory tissues.</text>
</comment>
<feature type="chain" id="PRO_5015155769" evidence="4">
    <location>
        <begin position="25"/>
        <end position="124"/>
    </location>
</feature>
<evidence type="ECO:0000313" key="7">
    <source>
        <dbReference type="Proteomes" id="UP000237000"/>
    </source>
</evidence>
<keyword evidence="4" id="KW-0732">Signal</keyword>
<evidence type="ECO:0000256" key="3">
    <source>
        <dbReference type="ARBA" id="ARBA00023121"/>
    </source>
</evidence>
<dbReference type="PANTHER" id="PTHR33214">
    <property type="entry name" value="BIFUNCTIONAL INHIBITOR/LIPID-TRANSFER PROTEIN/SEED STORAGE 2S ALBUMIN SUPERFAMILY PROTEIN"/>
    <property type="match status" value="1"/>
</dbReference>
<proteinExistence type="predicted"/>
<dbReference type="Pfam" id="PF14368">
    <property type="entry name" value="LTP_2"/>
    <property type="match status" value="1"/>
</dbReference>
<keyword evidence="7" id="KW-1185">Reference proteome</keyword>
<dbReference type="InterPro" id="IPR036312">
    <property type="entry name" value="Bifun_inhib/LTP/seed_sf"/>
</dbReference>
<dbReference type="EMBL" id="JXTC01000505">
    <property type="protein sequence ID" value="PON49233.1"/>
    <property type="molecule type" value="Genomic_DNA"/>
</dbReference>
<dbReference type="PANTHER" id="PTHR33214:SF44">
    <property type="entry name" value="NON-SPECIFIC LIPID TRANSFER PROTEIN GPI-ANCHORED 33"/>
    <property type="match status" value="1"/>
</dbReference>
<dbReference type="STRING" id="63057.A0A2P5BKE2"/>
<dbReference type="SUPFAM" id="SSF47699">
    <property type="entry name" value="Bifunctional inhibitor/lipid-transfer protein/seed storage 2S albumin"/>
    <property type="match status" value="1"/>
</dbReference>
<keyword evidence="2" id="KW-0813">Transport</keyword>
<organism evidence="6 7">
    <name type="scientific">Trema orientale</name>
    <name type="common">Charcoal tree</name>
    <name type="synonym">Celtis orientalis</name>
    <dbReference type="NCBI Taxonomy" id="63057"/>
    <lineage>
        <taxon>Eukaryota</taxon>
        <taxon>Viridiplantae</taxon>
        <taxon>Streptophyta</taxon>
        <taxon>Embryophyta</taxon>
        <taxon>Tracheophyta</taxon>
        <taxon>Spermatophyta</taxon>
        <taxon>Magnoliopsida</taxon>
        <taxon>eudicotyledons</taxon>
        <taxon>Gunneridae</taxon>
        <taxon>Pentapetalae</taxon>
        <taxon>rosids</taxon>
        <taxon>fabids</taxon>
        <taxon>Rosales</taxon>
        <taxon>Cannabaceae</taxon>
        <taxon>Trema</taxon>
    </lineage>
</organism>
<sequence length="124" mass="13288">MIISSSIGLCFAVLMATHLDVSEAVQVMCSPAELDPCMETIATAKPPSSLCCLKLREQRPCICGHLNDPNLRTNINSPNARRAAGLCVTILHVNYGTGTTGLQLRETSPLHEHISSMVGKLIST</sequence>
<comment type="caution">
    <text evidence="6">The sequence shown here is derived from an EMBL/GenBank/DDBJ whole genome shotgun (WGS) entry which is preliminary data.</text>
</comment>
<evidence type="ECO:0000259" key="5">
    <source>
        <dbReference type="Pfam" id="PF14368"/>
    </source>
</evidence>
<dbReference type="GO" id="GO:0006869">
    <property type="term" value="P:lipid transport"/>
    <property type="evidence" value="ECO:0007669"/>
    <property type="project" value="InterPro"/>
</dbReference>
<keyword evidence="3" id="KW-0446">Lipid-binding</keyword>
<reference evidence="7" key="1">
    <citation type="submission" date="2016-06" db="EMBL/GenBank/DDBJ databases">
        <title>Parallel loss of symbiosis genes in relatives of nitrogen-fixing non-legume Parasponia.</title>
        <authorList>
            <person name="Van Velzen R."/>
            <person name="Holmer R."/>
            <person name="Bu F."/>
            <person name="Rutten L."/>
            <person name="Van Zeijl A."/>
            <person name="Liu W."/>
            <person name="Santuari L."/>
            <person name="Cao Q."/>
            <person name="Sharma T."/>
            <person name="Shen D."/>
            <person name="Roswanjaya Y."/>
            <person name="Wardhani T."/>
            <person name="Kalhor M.S."/>
            <person name="Jansen J."/>
            <person name="Van den Hoogen J."/>
            <person name="Gungor B."/>
            <person name="Hartog M."/>
            <person name="Hontelez J."/>
            <person name="Verver J."/>
            <person name="Yang W.-C."/>
            <person name="Schijlen E."/>
            <person name="Repin R."/>
            <person name="Schilthuizen M."/>
            <person name="Schranz E."/>
            <person name="Heidstra R."/>
            <person name="Miyata K."/>
            <person name="Fedorova E."/>
            <person name="Kohlen W."/>
            <person name="Bisseling T."/>
            <person name="Smit S."/>
            <person name="Geurts R."/>
        </authorList>
    </citation>
    <scope>NUCLEOTIDE SEQUENCE [LARGE SCALE GENOMIC DNA]</scope>
    <source>
        <strain evidence="7">cv. RG33-2</strain>
    </source>
</reference>
<dbReference type="Gene3D" id="1.10.110.10">
    <property type="entry name" value="Plant lipid-transfer and hydrophobic proteins"/>
    <property type="match status" value="1"/>
</dbReference>